<dbReference type="RefSeq" id="WP_115585863.1">
    <property type="nucleotide sequence ID" value="NZ_CP025544.1"/>
</dbReference>
<gene>
    <name evidence="2" type="ORF">C0J27_03835</name>
</gene>
<organism evidence="2 3">
    <name type="scientific">Candidatus Chromulinivorax destructor</name>
    <dbReference type="NCBI Taxonomy" id="2066483"/>
    <lineage>
        <taxon>Bacteria</taxon>
        <taxon>Candidatus Babelota</taxon>
        <taxon>Candidatus Babeliae</taxon>
        <taxon>Candidatus Babeliales</taxon>
        <taxon>Candidatus Chromulinivoraceae</taxon>
        <taxon>Candidatus Chromulinivorax</taxon>
    </lineage>
</organism>
<feature type="chain" id="PRO_5016657845" evidence="1">
    <location>
        <begin position="25"/>
        <end position="110"/>
    </location>
</feature>
<dbReference type="KEGG" id="cdes:C0J27_03835"/>
<sequence length="110" mass="12665">MNITYKLYLSIGLLFSIAAPIACTQNIDNNMSEITDNQNNEHQSVLTQEECDNLLHDFFENYFFNDNNKARFSDIVTQLIGILELKLKSLDAVSQKNVMILFSCLKKIRI</sequence>
<proteinExistence type="predicted"/>
<dbReference type="EMBL" id="CP025544">
    <property type="protein sequence ID" value="AXK60848.1"/>
    <property type="molecule type" value="Genomic_DNA"/>
</dbReference>
<dbReference type="Proteomes" id="UP000254834">
    <property type="component" value="Chromosome"/>
</dbReference>
<protein>
    <submittedName>
        <fullName evidence="2">Uncharacterized protein</fullName>
    </submittedName>
</protein>
<evidence type="ECO:0000313" key="3">
    <source>
        <dbReference type="Proteomes" id="UP000254834"/>
    </source>
</evidence>
<accession>A0A345ZC31</accession>
<feature type="signal peptide" evidence="1">
    <location>
        <begin position="1"/>
        <end position="24"/>
    </location>
</feature>
<keyword evidence="3" id="KW-1185">Reference proteome</keyword>
<name>A0A345ZC31_9BACT</name>
<dbReference type="AlphaFoldDB" id="A0A345ZC31"/>
<keyword evidence="1" id="KW-0732">Signal</keyword>
<evidence type="ECO:0000256" key="1">
    <source>
        <dbReference type="SAM" id="SignalP"/>
    </source>
</evidence>
<reference evidence="2 3" key="1">
    <citation type="submission" date="2017-12" db="EMBL/GenBank/DDBJ databases">
        <title>Chromulinavorax destructans is a abundant pathogen of dominant heterotrophic picoflagllates.</title>
        <authorList>
            <person name="Deeg C.M."/>
            <person name="Zimmer M."/>
            <person name="Suttle C.A."/>
        </authorList>
    </citation>
    <scope>NUCLEOTIDE SEQUENCE [LARGE SCALE GENOMIC DNA]</scope>
    <source>
        <strain evidence="2 3">SeV1</strain>
    </source>
</reference>
<evidence type="ECO:0000313" key="2">
    <source>
        <dbReference type="EMBL" id="AXK60848.1"/>
    </source>
</evidence>